<sequence length="1657" mass="175426">MGLGNLSVKVTADIGQFQTGLQVVSKTAQEQMGVAGGAVAEYERAMSRAGENTAASAQQIESSMKAANDAIIQGSEKAVESIGQIAEVAKTADMRPLGERIAEAIGTGVGVGIVAAEKGWNAFVEYSKAKAVVVGIAISAAFAAVGLGAVYAGYKVLSGSMDFITGLLTGDSYKNENIDALLKANEQVKEIQKSLGITADQAAITNEALKGLGVDKGDYVAVFTQARDAMTGNKEVLEQLGIKYGSTSELIQSANQKLGEYTEGWERNQVAQLIGIGSASQVADAAKLTATELANAHERLSDYNLGMSTESQAAAAAYTDTTREFQNNLALTQQGFKVAIADNIMPMLTDLADFFKDGFPGAVNAFRYSMATITSLVYGLKIVIYSVLEFIVGSLSAAGSMLAGIAFSATSIMRGDLTSAKDELIRGWEGAKDRLGQIYTGISNQAQQSASAMRLAWAFDERLVPSGVEGKSSKGTVEQIKLTKEQNATYKELMQSVGLRLEQQDQELKGGEKLGEMQRKLIELRRGLDNGTVKLDTDQQKEVLAAMQKAAEQEKRIRQMEHKPAANDGAYDSLVRGMAERISTFKAEAEAMDGVTEGQKAALRILTNLRDGVLDLTLAQRKRVGSLMEEMLTQEQVALAHKEAIKNAEALQKADEQSMQALQTQIDQERVRNQEIGLTKAQIEAVAASRLIDAAATDEQTAAKLREVAASGAAGEFTDAYVQHANQLLRMAAAKRELASIKIDSSDRESIVAQGEAAKKAAEELDRMLDPARGRDFGLAIKGSVGEAISAVVKLDAAFRQYGSNQAMLAKQIELAYKESNGNQETLNSRLNQINRKATESQLSNYAAMTGAAKGFFNEQSRGYKALQAAEQVFQMAQLAMTLATTVAKIAGIESVTAATAAGAAAQTAAVEGGVAVQLAADQVKGASAASVAVATQAAGDPYTAWARMAAMAAAMAALGFATGVFGGDDGGSSTLAADRQKMQGTGTVFGDAMAKSESISKSIELLKSNSDLMLPVNQAMLVSLRAIQSNISGLTNLIVRAGGVANGGNFGIQEGVISSGNSLGNLLTKIPVIGGLLGGIVNLWGKTTQTITDSGIQFSGFVRDLQRGVGYLQYANVQTTESSWFGLKKDTTNSVMTQGLSSELTTQFGLIFTNLEKTLKASAIKLGSSSADVEKVLGSLRIDTTTVSLKGLQGQALQDAISSIISKAMDQMSSAAFPGLDAFRQVGEGYTQTVMRIASGVEVAASVLDKLGVAAVSYTQIIDKQGDVGGEIVRQSILAKEGLSGVGTILEGMTGTAQDLAAAYKEMTDIRKQMAGVGLNGANLGGALINGAGSTKDLSSALSTYQDKYFSDAEKAASATQSVAAEFARLGIAMPRTKDEFRKLIQQTGTGTDAAAKLTGQLLVLSGSFSDMVDAVDKANAAQKQSVQETLDSYASFASSMGRFRESLLLSNSSTLTPQQKYEQAKSQYEKTLALAKSGDKDAQQRIQQAANDFLEASRVVNSSSDAYSRDFNSVMNQSAEIEKWAQQQADLARASLDAMNQQVVATGRVEQAVLDLGRRIRVMEDPVVRITDPKGSPNVDFSQYGRPSDVALIDEIKRLNGQVAQLRADANQNANDQVAATYDATERNAQAVSAANVKIQKEVVWQQNNQGVLRR</sequence>
<dbReference type="RefSeq" id="WP_186903657.1">
    <property type="nucleotide sequence ID" value="NZ_JACOGD010000004.1"/>
</dbReference>
<evidence type="ECO:0008006" key="4">
    <source>
        <dbReference type="Google" id="ProtNLM"/>
    </source>
</evidence>
<gene>
    <name evidence="2" type="ORF">H8K43_09855</name>
</gene>
<protein>
    <recommendedName>
        <fullName evidence="4">Bacteriophage tail tape measure N-terminal domain-containing protein</fullName>
    </recommendedName>
</protein>
<accession>A0ABR7A4Z4</accession>
<organism evidence="2 3">
    <name type="scientific">Undibacterium curvum</name>
    <dbReference type="NCBI Taxonomy" id="2762294"/>
    <lineage>
        <taxon>Bacteria</taxon>
        <taxon>Pseudomonadati</taxon>
        <taxon>Pseudomonadota</taxon>
        <taxon>Betaproteobacteria</taxon>
        <taxon>Burkholderiales</taxon>
        <taxon>Oxalobacteraceae</taxon>
        <taxon>Undibacterium</taxon>
    </lineage>
</organism>
<keyword evidence="3" id="KW-1185">Reference proteome</keyword>
<dbReference type="Proteomes" id="UP000654304">
    <property type="component" value="Unassembled WGS sequence"/>
</dbReference>
<keyword evidence="1" id="KW-0472">Membrane</keyword>
<proteinExistence type="predicted"/>
<reference evidence="2 3" key="1">
    <citation type="submission" date="2020-08" db="EMBL/GenBank/DDBJ databases">
        <title>Novel species isolated from subtropical streams in China.</title>
        <authorList>
            <person name="Lu H."/>
        </authorList>
    </citation>
    <scope>NUCLEOTIDE SEQUENCE [LARGE SCALE GENOMIC DNA]</scope>
    <source>
        <strain evidence="2 3">CY22W</strain>
    </source>
</reference>
<dbReference type="EMBL" id="JACOGD010000004">
    <property type="protein sequence ID" value="MBC3931975.1"/>
    <property type="molecule type" value="Genomic_DNA"/>
</dbReference>
<keyword evidence="1" id="KW-0812">Transmembrane</keyword>
<evidence type="ECO:0000313" key="3">
    <source>
        <dbReference type="Proteomes" id="UP000654304"/>
    </source>
</evidence>
<keyword evidence="1" id="KW-1133">Transmembrane helix</keyword>
<evidence type="ECO:0000256" key="1">
    <source>
        <dbReference type="SAM" id="Phobius"/>
    </source>
</evidence>
<name>A0ABR7A4Z4_9BURK</name>
<comment type="caution">
    <text evidence="2">The sequence shown here is derived from an EMBL/GenBank/DDBJ whole genome shotgun (WGS) entry which is preliminary data.</text>
</comment>
<evidence type="ECO:0000313" key="2">
    <source>
        <dbReference type="EMBL" id="MBC3931975.1"/>
    </source>
</evidence>
<feature type="transmembrane region" description="Helical" evidence="1">
    <location>
        <begin position="131"/>
        <end position="154"/>
    </location>
</feature>